<evidence type="ECO:0000259" key="6">
    <source>
        <dbReference type="Pfam" id="PF00149"/>
    </source>
</evidence>
<dbReference type="Pfam" id="PF00149">
    <property type="entry name" value="Metallophos"/>
    <property type="match status" value="1"/>
</dbReference>
<reference evidence="7 8" key="1">
    <citation type="submission" date="2017-10" db="EMBL/GenBank/DDBJ databases">
        <title>Nyctiphanis sp. nov., isolated from the stomach of the euphausiid Nyctiphanes simplex (Hansen, 1911) in the Gulf of California.</title>
        <authorList>
            <person name="Gomez-Gil B."/>
            <person name="Aguilar-Mendez M."/>
            <person name="Lopez-Cortes A."/>
            <person name="Gomez-Gutierrez J."/>
            <person name="Roque A."/>
            <person name="Lang E."/>
            <person name="Gonzalez-Castillo A."/>
        </authorList>
    </citation>
    <scope>NUCLEOTIDE SEQUENCE [LARGE SCALE GENOMIC DNA]</scope>
    <source>
        <strain evidence="7 8">CAIM 600</strain>
    </source>
</reference>
<evidence type="ECO:0000256" key="4">
    <source>
        <dbReference type="ARBA" id="ARBA00049417"/>
    </source>
</evidence>
<accession>A0A4Q0YQK5</accession>
<dbReference type="OrthoDB" id="9807890at2"/>
<dbReference type="Proteomes" id="UP000290287">
    <property type="component" value="Unassembled WGS sequence"/>
</dbReference>
<organism evidence="7 8">
    <name type="scientific">Veronia nyctiphanis</name>
    <dbReference type="NCBI Taxonomy" id="1278244"/>
    <lineage>
        <taxon>Bacteria</taxon>
        <taxon>Pseudomonadati</taxon>
        <taxon>Pseudomonadota</taxon>
        <taxon>Gammaproteobacteria</taxon>
        <taxon>Vibrionales</taxon>
        <taxon>Vibrionaceae</taxon>
        <taxon>Veronia</taxon>
    </lineage>
</organism>
<evidence type="ECO:0000256" key="2">
    <source>
        <dbReference type="ARBA" id="ARBA00005419"/>
    </source>
</evidence>
<dbReference type="HAMAP" id="MF_00199">
    <property type="entry name" value="ApaH"/>
    <property type="match status" value="1"/>
</dbReference>
<proteinExistence type="inferred from homology"/>
<keyword evidence="3 5" id="KW-0378">Hydrolase</keyword>
<dbReference type="InterPro" id="IPR029052">
    <property type="entry name" value="Metallo-depent_PP-like"/>
</dbReference>
<comment type="similarity">
    <text evidence="2 5">Belongs to the Ap4A hydrolase family.</text>
</comment>
<dbReference type="NCBIfam" id="NF001204">
    <property type="entry name" value="PRK00166.1"/>
    <property type="match status" value="1"/>
</dbReference>
<evidence type="ECO:0000313" key="7">
    <source>
        <dbReference type="EMBL" id="RXJ73322.1"/>
    </source>
</evidence>
<dbReference type="PIRSF" id="PIRSF000903">
    <property type="entry name" value="B5n-ttraPtase_sm"/>
    <property type="match status" value="1"/>
</dbReference>
<dbReference type="EC" id="3.6.1.41" evidence="5"/>
<keyword evidence="8" id="KW-1185">Reference proteome</keyword>
<evidence type="ECO:0000256" key="3">
    <source>
        <dbReference type="ARBA" id="ARBA00022801"/>
    </source>
</evidence>
<comment type="caution">
    <text evidence="7">The sequence shown here is derived from an EMBL/GenBank/DDBJ whole genome shotgun (WGS) entry which is preliminary data.</text>
</comment>
<dbReference type="InterPro" id="IPR004617">
    <property type="entry name" value="ApaH"/>
</dbReference>
<dbReference type="InterPro" id="IPR004843">
    <property type="entry name" value="Calcineurin-like_PHP"/>
</dbReference>
<dbReference type="EMBL" id="PEIB01000010">
    <property type="protein sequence ID" value="RXJ73322.1"/>
    <property type="molecule type" value="Genomic_DNA"/>
</dbReference>
<dbReference type="SUPFAM" id="SSF56300">
    <property type="entry name" value="Metallo-dependent phosphatases"/>
    <property type="match status" value="1"/>
</dbReference>
<dbReference type="NCBIfam" id="TIGR00668">
    <property type="entry name" value="apaH"/>
    <property type="match status" value="1"/>
</dbReference>
<feature type="domain" description="Calcineurin-like phosphoesterase" evidence="6">
    <location>
        <begin position="4"/>
        <end position="127"/>
    </location>
</feature>
<dbReference type="CDD" id="cd07422">
    <property type="entry name" value="MPP_ApaH"/>
    <property type="match status" value="1"/>
</dbReference>
<comment type="function">
    <text evidence="1 5">Hydrolyzes diadenosine 5',5'''-P1,P4-tetraphosphate to yield ADP.</text>
</comment>
<dbReference type="PANTHER" id="PTHR40942">
    <property type="match status" value="1"/>
</dbReference>
<dbReference type="GO" id="GO:0008803">
    <property type="term" value="F:bis(5'-nucleosyl)-tetraphosphatase (symmetrical) activity"/>
    <property type="evidence" value="ECO:0007669"/>
    <property type="project" value="UniProtKB-UniRule"/>
</dbReference>
<dbReference type="PANTHER" id="PTHR40942:SF4">
    <property type="entry name" value="CYTOCHROME C5"/>
    <property type="match status" value="1"/>
</dbReference>
<evidence type="ECO:0000313" key="8">
    <source>
        <dbReference type="Proteomes" id="UP000290287"/>
    </source>
</evidence>
<comment type="catalytic activity">
    <reaction evidence="4 5">
        <text>P(1),P(4)-bis(5'-adenosyl) tetraphosphate + H2O = 2 ADP + 2 H(+)</text>
        <dbReference type="Rhea" id="RHEA:24252"/>
        <dbReference type="ChEBI" id="CHEBI:15377"/>
        <dbReference type="ChEBI" id="CHEBI:15378"/>
        <dbReference type="ChEBI" id="CHEBI:58141"/>
        <dbReference type="ChEBI" id="CHEBI:456216"/>
        <dbReference type="EC" id="3.6.1.41"/>
    </reaction>
</comment>
<dbReference type="AlphaFoldDB" id="A0A4Q0YQK5"/>
<protein>
    <recommendedName>
        <fullName evidence="5">Bis(5'-nucleosyl)-tetraphosphatase, symmetrical</fullName>
        <ecNumber evidence="5">3.6.1.41</ecNumber>
    </recommendedName>
    <alternativeName>
        <fullName evidence="5">Ap4A hydrolase</fullName>
    </alternativeName>
    <alternativeName>
        <fullName evidence="5">Diadenosine 5',5'''-P1,P4-tetraphosphate pyrophosphohydrolase</fullName>
    </alternativeName>
    <alternativeName>
        <fullName evidence="5">Diadenosine tetraphosphatase</fullName>
    </alternativeName>
</protein>
<dbReference type="Gene3D" id="3.60.21.10">
    <property type="match status" value="1"/>
</dbReference>
<evidence type="ECO:0000256" key="5">
    <source>
        <dbReference type="HAMAP-Rule" id="MF_00199"/>
    </source>
</evidence>
<sequence>MATYLVGDVQGCYGDLCNLLSDAKFNLKHDTLFLAGDLVARGPESLEVLRMVKEMGDSARCVLGNHDLHLLAVAQGFSKVKQQDRTSPIFDAPDGDSLLTWLSQQPLLIHHQQSSGQFPGFVMTHAGIAPQWDLSTAKKCAAEVEAVLQSKKLPWLLKNMYSNQPDLWSDKLEGIDRYRFIINAFTRMRYCHSDGALDMACKYPPSHDGVRELKLTPWFSVKRKKKIKEALVFGHWAALGGVIDNNLIGLDTGCVWGGSLTMMRWEDQKVFSVHCPVHA</sequence>
<gene>
    <name evidence="5" type="primary">apaH</name>
    <name evidence="7" type="ORF">CS022_10065</name>
</gene>
<name>A0A4Q0YQK5_9GAMM</name>
<dbReference type="RefSeq" id="WP_129122158.1">
    <property type="nucleotide sequence ID" value="NZ_PEIB01000010.1"/>
</dbReference>
<evidence type="ECO:0000256" key="1">
    <source>
        <dbReference type="ARBA" id="ARBA00003413"/>
    </source>
</evidence>